<keyword evidence="6" id="KW-1185">Reference proteome</keyword>
<dbReference type="Proteomes" id="UP001589747">
    <property type="component" value="Unassembled WGS sequence"/>
</dbReference>
<reference evidence="5 6" key="1">
    <citation type="submission" date="2024-09" db="EMBL/GenBank/DDBJ databases">
        <authorList>
            <person name="Sun Q."/>
            <person name="Mori K."/>
        </authorList>
    </citation>
    <scope>NUCLEOTIDE SEQUENCE [LARGE SCALE GENOMIC DNA]</scope>
    <source>
        <strain evidence="5 6">TISTR 2452</strain>
    </source>
</reference>
<sequence length="270" mass="30546">MIVQIVTPQLELWRIGGQFSNLPHAHEGEFQVTVPVNGTCFFTQENKEYMVAGGSGLVQHPLENHSFNMGHDAEVLVFKIGRGSLQELVPYTELEFAVRQAFDPTIVSRHFRRWMGALLACDPTDRLAQEETETAVLQFLLGNLAGSHDHASKTYTDLPVGAFSSDPYLRHVLEYIHAHYADEIHIDALASIALQSRFHFIRSFKNAVGVTPYQYVLLLRIEEAMRRLERTELSVTDISCSLGFSSPSQFYRAFARSAGMTPEKWRNSRT</sequence>
<dbReference type="PROSITE" id="PS01124">
    <property type="entry name" value="HTH_ARAC_FAMILY_2"/>
    <property type="match status" value="1"/>
</dbReference>
<dbReference type="InterPro" id="IPR009057">
    <property type="entry name" value="Homeodomain-like_sf"/>
</dbReference>
<evidence type="ECO:0000313" key="6">
    <source>
        <dbReference type="Proteomes" id="UP001589747"/>
    </source>
</evidence>
<dbReference type="EMBL" id="JBHMDO010000031">
    <property type="protein sequence ID" value="MFB9327981.1"/>
    <property type="molecule type" value="Genomic_DNA"/>
</dbReference>
<feature type="domain" description="HTH araC/xylS-type" evidence="4">
    <location>
        <begin position="170"/>
        <end position="268"/>
    </location>
</feature>
<keyword evidence="1" id="KW-0805">Transcription regulation</keyword>
<dbReference type="PRINTS" id="PR00032">
    <property type="entry name" value="HTHARAC"/>
</dbReference>
<dbReference type="Pfam" id="PF14525">
    <property type="entry name" value="AraC_binding_2"/>
    <property type="match status" value="1"/>
</dbReference>
<evidence type="ECO:0000313" key="5">
    <source>
        <dbReference type="EMBL" id="MFB9327981.1"/>
    </source>
</evidence>
<dbReference type="InterPro" id="IPR018062">
    <property type="entry name" value="HTH_AraC-typ_CS"/>
</dbReference>
<dbReference type="InterPro" id="IPR020449">
    <property type="entry name" value="Tscrpt_reg_AraC-type_HTH"/>
</dbReference>
<protein>
    <submittedName>
        <fullName evidence="5">Helix-turn-helix domain-containing protein</fullName>
    </submittedName>
</protein>
<comment type="caution">
    <text evidence="5">The sequence shown here is derived from an EMBL/GenBank/DDBJ whole genome shotgun (WGS) entry which is preliminary data.</text>
</comment>
<proteinExistence type="predicted"/>
<organism evidence="5 6">
    <name type="scientific">Paenibacillus aurantiacus</name>
    <dbReference type="NCBI Taxonomy" id="1936118"/>
    <lineage>
        <taxon>Bacteria</taxon>
        <taxon>Bacillati</taxon>
        <taxon>Bacillota</taxon>
        <taxon>Bacilli</taxon>
        <taxon>Bacillales</taxon>
        <taxon>Paenibacillaceae</taxon>
        <taxon>Paenibacillus</taxon>
    </lineage>
</organism>
<gene>
    <name evidence="5" type="ORF">ACFFSY_18810</name>
</gene>
<dbReference type="SUPFAM" id="SSF46689">
    <property type="entry name" value="Homeodomain-like"/>
    <property type="match status" value="2"/>
</dbReference>
<dbReference type="RefSeq" id="WP_377496835.1">
    <property type="nucleotide sequence ID" value="NZ_JBHMDO010000031.1"/>
</dbReference>
<dbReference type="Pfam" id="PF12833">
    <property type="entry name" value="HTH_18"/>
    <property type="match status" value="1"/>
</dbReference>
<accession>A0ABV5KS04</accession>
<name>A0ABV5KS04_9BACL</name>
<keyword evidence="3" id="KW-0804">Transcription</keyword>
<dbReference type="InterPro" id="IPR018060">
    <property type="entry name" value="HTH_AraC"/>
</dbReference>
<dbReference type="Gene3D" id="1.10.10.60">
    <property type="entry name" value="Homeodomain-like"/>
    <property type="match status" value="2"/>
</dbReference>
<dbReference type="SMART" id="SM00342">
    <property type="entry name" value="HTH_ARAC"/>
    <property type="match status" value="1"/>
</dbReference>
<dbReference type="PANTHER" id="PTHR46796">
    <property type="entry name" value="HTH-TYPE TRANSCRIPTIONAL ACTIVATOR RHAS-RELATED"/>
    <property type="match status" value="1"/>
</dbReference>
<dbReference type="PROSITE" id="PS00041">
    <property type="entry name" value="HTH_ARAC_FAMILY_1"/>
    <property type="match status" value="1"/>
</dbReference>
<dbReference type="InterPro" id="IPR035418">
    <property type="entry name" value="AraC-bd_2"/>
</dbReference>
<evidence type="ECO:0000256" key="3">
    <source>
        <dbReference type="ARBA" id="ARBA00023163"/>
    </source>
</evidence>
<evidence type="ECO:0000259" key="4">
    <source>
        <dbReference type="PROSITE" id="PS01124"/>
    </source>
</evidence>
<keyword evidence="2" id="KW-0238">DNA-binding</keyword>
<evidence type="ECO:0000256" key="1">
    <source>
        <dbReference type="ARBA" id="ARBA00023015"/>
    </source>
</evidence>
<evidence type="ECO:0000256" key="2">
    <source>
        <dbReference type="ARBA" id="ARBA00023125"/>
    </source>
</evidence>
<dbReference type="InterPro" id="IPR050204">
    <property type="entry name" value="AraC_XylS_family_regulators"/>
</dbReference>